<reference evidence="3" key="1">
    <citation type="journal article" date="2014" name="Science">
        <title>Ancient hybridizations among the ancestral genomes of bread wheat.</title>
        <authorList>
            <consortium name="International Wheat Genome Sequencing Consortium,"/>
            <person name="Marcussen T."/>
            <person name="Sandve S.R."/>
            <person name="Heier L."/>
            <person name="Spannagl M."/>
            <person name="Pfeifer M."/>
            <person name="Jakobsen K.S."/>
            <person name="Wulff B.B."/>
            <person name="Steuernagel B."/>
            <person name="Mayer K.F."/>
            <person name="Olsen O.A."/>
        </authorList>
    </citation>
    <scope>NUCLEOTIDE SEQUENCE [LARGE SCALE GENOMIC DNA]</scope>
    <source>
        <strain evidence="3">cv. AL8/78</strain>
    </source>
</reference>
<reference evidence="2" key="5">
    <citation type="journal article" date="2021" name="G3 (Bethesda)">
        <title>Aegilops tauschii genome assembly Aet v5.0 features greater sequence contiguity and improved annotation.</title>
        <authorList>
            <person name="Wang L."/>
            <person name="Zhu T."/>
            <person name="Rodriguez J.C."/>
            <person name="Deal K.R."/>
            <person name="Dubcovsky J."/>
            <person name="McGuire P.E."/>
            <person name="Lux T."/>
            <person name="Spannagl M."/>
            <person name="Mayer K.F.X."/>
            <person name="Baldrich P."/>
            <person name="Meyers B.C."/>
            <person name="Huo N."/>
            <person name="Gu Y.Q."/>
            <person name="Zhou H."/>
            <person name="Devos K.M."/>
            <person name="Bennetzen J.L."/>
            <person name="Unver T."/>
            <person name="Budak H."/>
            <person name="Gulick P.J."/>
            <person name="Galiba G."/>
            <person name="Kalapos B."/>
            <person name="Nelson D.R."/>
            <person name="Li P."/>
            <person name="You F.M."/>
            <person name="Luo M.C."/>
            <person name="Dvorak J."/>
        </authorList>
    </citation>
    <scope>NUCLEOTIDE SEQUENCE [LARGE SCALE GENOMIC DNA]</scope>
    <source>
        <strain evidence="2">cv. AL8/78</strain>
    </source>
</reference>
<keyword evidence="3" id="KW-1185">Reference proteome</keyword>
<dbReference type="GO" id="GO:0006629">
    <property type="term" value="P:lipid metabolic process"/>
    <property type="evidence" value="ECO:0007669"/>
    <property type="project" value="InterPro"/>
</dbReference>
<accession>A0A453E3W6</accession>
<dbReference type="AlphaFoldDB" id="A0A453E3W6"/>
<protein>
    <submittedName>
        <fullName evidence="2">Uncharacterized protein</fullName>
    </submittedName>
</protein>
<evidence type="ECO:0000313" key="2">
    <source>
        <dbReference type="EnsemblPlants" id="AET3Gv20211800.2"/>
    </source>
</evidence>
<sequence length="447" mass="48129">PIHGHPVASCPVTTGSGTSSGASGAGLAPRGPGAGLRHQRAGRAAHRALPAVVAGLRGAQGGGVVPPLPQLLRPPGLRQRAVLRGADELRVRPRRRRLLQRRRSGDARPLLRLHPSLPLPRSRSQVSSNRMLLNKVRPKFLNFPHELVISNQKMLRNFSYMSTFVERLEKMGYRDGETMFGAPYDFRYAVAPVGRPSSVGDAFFRALKGLVERASGLNGGRPVVIATHSFGGQLAHQFLVRQTRAWRHQFVRRFVPIAASWGGVVLGMLTLVSGNNMGLPFVEPRALLRQGRSLQSSLWILPSPAAFGTATPLATTKSRNYSAGDVADYLVAIGFGEAVGPYESRVLPLFGGELPHPGVPVTSVIGVGVGTPERIDYPGDDFDATPSVVAGDGDGVVNLASLVAVQTPWSRHGGDFRMVKVSNMSHNDLLVDDRALDIIIREIQRAD</sequence>
<dbReference type="Gene3D" id="3.40.50.1820">
    <property type="entry name" value="alpha/beta hydrolase"/>
    <property type="match status" value="1"/>
</dbReference>
<organism evidence="2 3">
    <name type="scientific">Aegilops tauschii subsp. strangulata</name>
    <name type="common">Goatgrass</name>
    <dbReference type="NCBI Taxonomy" id="200361"/>
    <lineage>
        <taxon>Eukaryota</taxon>
        <taxon>Viridiplantae</taxon>
        <taxon>Streptophyta</taxon>
        <taxon>Embryophyta</taxon>
        <taxon>Tracheophyta</taxon>
        <taxon>Spermatophyta</taxon>
        <taxon>Magnoliopsida</taxon>
        <taxon>Liliopsida</taxon>
        <taxon>Poales</taxon>
        <taxon>Poaceae</taxon>
        <taxon>BOP clade</taxon>
        <taxon>Pooideae</taxon>
        <taxon>Triticodae</taxon>
        <taxon>Triticeae</taxon>
        <taxon>Triticinae</taxon>
        <taxon>Aegilops</taxon>
    </lineage>
</organism>
<dbReference type="SUPFAM" id="SSF53474">
    <property type="entry name" value="alpha/beta-Hydrolases"/>
    <property type="match status" value="1"/>
</dbReference>
<dbReference type="InterPro" id="IPR003386">
    <property type="entry name" value="LACT/PDAT_acylTrfase"/>
</dbReference>
<dbReference type="InterPro" id="IPR029058">
    <property type="entry name" value="AB_hydrolase_fold"/>
</dbReference>
<reference evidence="3" key="2">
    <citation type="journal article" date="2017" name="Nat. Plants">
        <title>The Aegilops tauschii genome reveals multiple impacts of transposons.</title>
        <authorList>
            <person name="Zhao G."/>
            <person name="Zou C."/>
            <person name="Li K."/>
            <person name="Wang K."/>
            <person name="Li T."/>
            <person name="Gao L."/>
            <person name="Zhang X."/>
            <person name="Wang H."/>
            <person name="Yang Z."/>
            <person name="Liu X."/>
            <person name="Jiang W."/>
            <person name="Mao L."/>
            <person name="Kong X."/>
            <person name="Jiao Y."/>
            <person name="Jia J."/>
        </authorList>
    </citation>
    <scope>NUCLEOTIDE SEQUENCE [LARGE SCALE GENOMIC DNA]</scope>
    <source>
        <strain evidence="3">cv. AL8/78</strain>
    </source>
</reference>
<dbReference type="Gramene" id="AET3Gv20211800.2">
    <property type="protein sequence ID" value="AET3Gv20211800.2"/>
    <property type="gene ID" value="AET3Gv20211800"/>
</dbReference>
<evidence type="ECO:0000313" key="3">
    <source>
        <dbReference type="Proteomes" id="UP000015105"/>
    </source>
</evidence>
<dbReference type="EnsemblPlants" id="AET3Gv20211800.2">
    <property type="protein sequence ID" value="AET3Gv20211800.2"/>
    <property type="gene ID" value="AET3Gv20211800"/>
</dbReference>
<proteinExistence type="predicted"/>
<dbReference type="PANTHER" id="PTHR11440">
    <property type="entry name" value="LECITHIN-CHOLESTEROL ACYLTRANSFERASE-RELATED"/>
    <property type="match status" value="1"/>
</dbReference>
<evidence type="ECO:0000256" key="1">
    <source>
        <dbReference type="SAM" id="MobiDB-lite"/>
    </source>
</evidence>
<reference evidence="2" key="4">
    <citation type="submission" date="2019-03" db="UniProtKB">
        <authorList>
            <consortium name="EnsemblPlants"/>
        </authorList>
    </citation>
    <scope>IDENTIFICATION</scope>
</reference>
<name>A0A453E3W6_AEGTS</name>
<feature type="compositionally biased region" description="Low complexity" evidence="1">
    <location>
        <begin position="14"/>
        <end position="31"/>
    </location>
</feature>
<reference evidence="2" key="3">
    <citation type="journal article" date="2017" name="Nature">
        <title>Genome sequence of the progenitor of the wheat D genome Aegilops tauschii.</title>
        <authorList>
            <person name="Luo M.C."/>
            <person name="Gu Y.Q."/>
            <person name="Puiu D."/>
            <person name="Wang H."/>
            <person name="Twardziok S.O."/>
            <person name="Deal K.R."/>
            <person name="Huo N."/>
            <person name="Zhu T."/>
            <person name="Wang L."/>
            <person name="Wang Y."/>
            <person name="McGuire P.E."/>
            <person name="Liu S."/>
            <person name="Long H."/>
            <person name="Ramasamy R.K."/>
            <person name="Rodriguez J.C."/>
            <person name="Van S.L."/>
            <person name="Yuan L."/>
            <person name="Wang Z."/>
            <person name="Xia Z."/>
            <person name="Xiao L."/>
            <person name="Anderson O.D."/>
            <person name="Ouyang S."/>
            <person name="Liang Y."/>
            <person name="Zimin A.V."/>
            <person name="Pertea G."/>
            <person name="Qi P."/>
            <person name="Bennetzen J.L."/>
            <person name="Dai X."/>
            <person name="Dawson M.W."/>
            <person name="Muller H.G."/>
            <person name="Kugler K."/>
            <person name="Rivarola-Duarte L."/>
            <person name="Spannagl M."/>
            <person name="Mayer K.F.X."/>
            <person name="Lu F.H."/>
            <person name="Bevan M.W."/>
            <person name="Leroy P."/>
            <person name="Li P."/>
            <person name="You F.M."/>
            <person name="Sun Q."/>
            <person name="Liu Z."/>
            <person name="Lyons E."/>
            <person name="Wicker T."/>
            <person name="Salzberg S.L."/>
            <person name="Devos K.M."/>
            <person name="Dvorak J."/>
        </authorList>
    </citation>
    <scope>NUCLEOTIDE SEQUENCE [LARGE SCALE GENOMIC DNA]</scope>
    <source>
        <strain evidence="2">cv. AL8/78</strain>
    </source>
</reference>
<dbReference type="Pfam" id="PF02450">
    <property type="entry name" value="LCAT"/>
    <property type="match status" value="1"/>
</dbReference>
<feature type="region of interest" description="Disordered" evidence="1">
    <location>
        <begin position="1"/>
        <end position="43"/>
    </location>
</feature>
<dbReference type="Proteomes" id="UP000015105">
    <property type="component" value="Chromosome 3D"/>
</dbReference>
<dbReference type="GO" id="GO:0008374">
    <property type="term" value="F:O-acyltransferase activity"/>
    <property type="evidence" value="ECO:0007669"/>
    <property type="project" value="InterPro"/>
</dbReference>